<dbReference type="InterPro" id="IPR051358">
    <property type="entry name" value="TF_AMS/ICE1/BHLH6-like"/>
</dbReference>
<dbReference type="PROSITE" id="PS50888">
    <property type="entry name" value="BHLH"/>
    <property type="match status" value="1"/>
</dbReference>
<name>A0A9D5D6Q6_9LILI</name>
<comment type="similarity">
    <text evidence="2">Belongs to the bHLH protein family.</text>
</comment>
<comment type="subcellular location">
    <subcellularLocation>
        <location evidence="1">Nucleus</location>
    </subcellularLocation>
</comment>
<keyword evidence="5" id="KW-0539">Nucleus</keyword>
<dbReference type="SUPFAM" id="SSF47459">
    <property type="entry name" value="HLH, helix-loop-helix DNA-binding domain"/>
    <property type="match status" value="1"/>
</dbReference>
<dbReference type="GO" id="GO:0003700">
    <property type="term" value="F:DNA-binding transcription factor activity"/>
    <property type="evidence" value="ECO:0007669"/>
    <property type="project" value="TreeGrafter"/>
</dbReference>
<dbReference type="GO" id="GO:0005634">
    <property type="term" value="C:nucleus"/>
    <property type="evidence" value="ECO:0007669"/>
    <property type="project" value="UniProtKB-SubCell"/>
</dbReference>
<protein>
    <recommendedName>
        <fullName evidence="6">BHLH domain-containing protein</fullName>
    </recommendedName>
</protein>
<dbReference type="InterPro" id="IPR054502">
    <property type="entry name" value="bHLH-TF_ACT-like_plant"/>
</dbReference>
<gene>
    <name evidence="7" type="ORF">J5N97_003504</name>
</gene>
<reference evidence="7" key="2">
    <citation type="journal article" date="2022" name="Hortic Res">
        <title>The genome of Dioscorea zingiberensis sheds light on the biosynthesis, origin and evolution of the medicinally important diosgenin saponins.</title>
        <authorList>
            <person name="Li Y."/>
            <person name="Tan C."/>
            <person name="Li Z."/>
            <person name="Guo J."/>
            <person name="Li S."/>
            <person name="Chen X."/>
            <person name="Wang C."/>
            <person name="Dai X."/>
            <person name="Yang H."/>
            <person name="Song W."/>
            <person name="Hou L."/>
            <person name="Xu J."/>
            <person name="Tong Z."/>
            <person name="Xu A."/>
            <person name="Yuan X."/>
            <person name="Wang W."/>
            <person name="Yang Q."/>
            <person name="Chen L."/>
            <person name="Sun Z."/>
            <person name="Wang K."/>
            <person name="Pan B."/>
            <person name="Chen J."/>
            <person name="Bao Y."/>
            <person name="Liu F."/>
            <person name="Qi X."/>
            <person name="Gang D.R."/>
            <person name="Wen J."/>
            <person name="Li J."/>
        </authorList>
    </citation>
    <scope>NUCLEOTIDE SEQUENCE</scope>
    <source>
        <strain evidence="7">Dzin_1.0</strain>
    </source>
</reference>
<dbReference type="Proteomes" id="UP001085076">
    <property type="component" value="Miscellaneous, Linkage group lg01"/>
</dbReference>
<dbReference type="OrthoDB" id="623055at2759"/>
<dbReference type="Gene3D" id="4.10.280.10">
    <property type="entry name" value="Helix-loop-helix DNA-binding domain"/>
    <property type="match status" value="1"/>
</dbReference>
<dbReference type="SMART" id="SM00353">
    <property type="entry name" value="HLH"/>
    <property type="match status" value="1"/>
</dbReference>
<dbReference type="Pfam" id="PF22754">
    <property type="entry name" value="bHLH-TF_ACT-like_plant"/>
    <property type="match status" value="1"/>
</dbReference>
<evidence type="ECO:0000256" key="5">
    <source>
        <dbReference type="ARBA" id="ARBA00023242"/>
    </source>
</evidence>
<reference evidence="7" key="1">
    <citation type="submission" date="2021-03" db="EMBL/GenBank/DDBJ databases">
        <authorList>
            <person name="Li Z."/>
            <person name="Yang C."/>
        </authorList>
    </citation>
    <scope>NUCLEOTIDE SEQUENCE</scope>
    <source>
        <strain evidence="7">Dzin_1.0</strain>
        <tissue evidence="7">Leaf</tissue>
    </source>
</reference>
<dbReference type="Pfam" id="PF00010">
    <property type="entry name" value="HLH"/>
    <property type="match status" value="1"/>
</dbReference>
<keyword evidence="8" id="KW-1185">Reference proteome</keyword>
<dbReference type="PANTHER" id="PTHR31945:SF26">
    <property type="entry name" value="TRANSCRIPTION FACTOR BHLH35"/>
    <property type="match status" value="1"/>
</dbReference>
<dbReference type="EMBL" id="JAGGNH010000001">
    <property type="protein sequence ID" value="KAJ0985148.1"/>
    <property type="molecule type" value="Genomic_DNA"/>
</dbReference>
<dbReference type="InterPro" id="IPR036638">
    <property type="entry name" value="HLH_DNA-bd_sf"/>
</dbReference>
<dbReference type="GO" id="GO:0046983">
    <property type="term" value="F:protein dimerization activity"/>
    <property type="evidence" value="ECO:0007669"/>
    <property type="project" value="InterPro"/>
</dbReference>
<keyword evidence="4" id="KW-0804">Transcription</keyword>
<feature type="domain" description="BHLH" evidence="6">
    <location>
        <begin position="52"/>
        <end position="101"/>
    </location>
</feature>
<evidence type="ECO:0000259" key="6">
    <source>
        <dbReference type="PROSITE" id="PS50888"/>
    </source>
</evidence>
<comment type="caution">
    <text evidence="7">The sequence shown here is derived from an EMBL/GenBank/DDBJ whole genome shotgun (WGS) entry which is preliminary data.</text>
</comment>
<keyword evidence="3" id="KW-0805">Transcription regulation</keyword>
<dbReference type="PANTHER" id="PTHR31945">
    <property type="entry name" value="TRANSCRIPTION FACTOR SCREAM2-RELATED"/>
    <property type="match status" value="1"/>
</dbReference>
<dbReference type="InterPro" id="IPR011598">
    <property type="entry name" value="bHLH_dom"/>
</dbReference>
<evidence type="ECO:0000256" key="1">
    <source>
        <dbReference type="ARBA" id="ARBA00004123"/>
    </source>
</evidence>
<dbReference type="AlphaFoldDB" id="A0A9D5D6Q6"/>
<evidence type="ECO:0000313" key="7">
    <source>
        <dbReference type="EMBL" id="KAJ0985148.1"/>
    </source>
</evidence>
<accession>A0A9D5D6Q6</accession>
<sequence>MEEEDFNLFSEMERFFQKEELDNWAIDEQLISQYYDSSLPEGGGTSSSSCSSLPAKNIIMERNRRQKFNERLYALRIIVPTITKLDKASIIKDAIDYIQKLQEQERRMLLEMSEMKTEREEQALVSTGMDFINNVNPFFNQRKKKRTMQFSGSSSYPPCFSSLSPAIEIIELKVCKFGDGCVVIRITCTKKRDTMIKVCEAFDSLNLKVITANFTSLSGSLLHTLFVEMDDLDCYQLEKMIRAAIEDVDAPMSPMSMSY</sequence>
<evidence type="ECO:0000313" key="8">
    <source>
        <dbReference type="Proteomes" id="UP001085076"/>
    </source>
</evidence>
<organism evidence="7 8">
    <name type="scientific">Dioscorea zingiberensis</name>
    <dbReference type="NCBI Taxonomy" id="325984"/>
    <lineage>
        <taxon>Eukaryota</taxon>
        <taxon>Viridiplantae</taxon>
        <taxon>Streptophyta</taxon>
        <taxon>Embryophyta</taxon>
        <taxon>Tracheophyta</taxon>
        <taxon>Spermatophyta</taxon>
        <taxon>Magnoliopsida</taxon>
        <taxon>Liliopsida</taxon>
        <taxon>Dioscoreales</taxon>
        <taxon>Dioscoreaceae</taxon>
        <taxon>Dioscorea</taxon>
    </lineage>
</organism>
<evidence type="ECO:0000256" key="3">
    <source>
        <dbReference type="ARBA" id="ARBA00023015"/>
    </source>
</evidence>
<dbReference type="GO" id="GO:0043565">
    <property type="term" value="F:sequence-specific DNA binding"/>
    <property type="evidence" value="ECO:0007669"/>
    <property type="project" value="TreeGrafter"/>
</dbReference>
<proteinExistence type="inferred from homology"/>
<evidence type="ECO:0000256" key="2">
    <source>
        <dbReference type="ARBA" id="ARBA00005510"/>
    </source>
</evidence>
<evidence type="ECO:0000256" key="4">
    <source>
        <dbReference type="ARBA" id="ARBA00023163"/>
    </source>
</evidence>